<feature type="compositionally biased region" description="Low complexity" evidence="9">
    <location>
        <begin position="637"/>
        <end position="649"/>
    </location>
</feature>
<keyword evidence="6" id="KW-0067">ATP-binding</keyword>
<reference evidence="13" key="1">
    <citation type="journal article" date="2023" name="Nat. Commun.">
        <title>Diploid and tetraploid genomes of Acorus and the evolution of monocots.</title>
        <authorList>
            <person name="Ma L."/>
            <person name="Liu K.W."/>
            <person name="Li Z."/>
            <person name="Hsiao Y.Y."/>
            <person name="Qi Y."/>
            <person name="Fu T."/>
            <person name="Tang G.D."/>
            <person name="Zhang D."/>
            <person name="Sun W.H."/>
            <person name="Liu D.K."/>
            <person name="Li Y."/>
            <person name="Chen G.Z."/>
            <person name="Liu X.D."/>
            <person name="Liao X.Y."/>
            <person name="Jiang Y.T."/>
            <person name="Yu X."/>
            <person name="Hao Y."/>
            <person name="Huang J."/>
            <person name="Zhao X.W."/>
            <person name="Ke S."/>
            <person name="Chen Y.Y."/>
            <person name="Wu W.L."/>
            <person name="Hsu J.L."/>
            <person name="Lin Y.F."/>
            <person name="Huang M.D."/>
            <person name="Li C.Y."/>
            <person name="Huang L."/>
            <person name="Wang Z.W."/>
            <person name="Zhao X."/>
            <person name="Zhong W.Y."/>
            <person name="Peng D.H."/>
            <person name="Ahmad S."/>
            <person name="Lan S."/>
            <person name="Zhang J.S."/>
            <person name="Tsai W.C."/>
            <person name="Van de Peer Y."/>
            <person name="Liu Z.J."/>
        </authorList>
    </citation>
    <scope>NUCLEOTIDE SEQUENCE</scope>
    <source>
        <strain evidence="13">SCP</strain>
    </source>
</reference>
<feature type="region of interest" description="Disordered" evidence="9">
    <location>
        <begin position="631"/>
        <end position="665"/>
    </location>
</feature>
<dbReference type="InterPro" id="IPR032675">
    <property type="entry name" value="LRR_dom_sf"/>
</dbReference>
<evidence type="ECO:0000256" key="2">
    <source>
        <dbReference type="ARBA" id="ARBA00022614"/>
    </source>
</evidence>
<evidence type="ECO:0000256" key="4">
    <source>
        <dbReference type="ARBA" id="ARBA00022737"/>
    </source>
</evidence>
<accession>A0AAV9BK59</accession>
<keyword evidence="4" id="KW-0677">Repeat</keyword>
<keyword evidence="7 10" id="KW-1133">Transmembrane helix</keyword>
<dbReference type="InterPro" id="IPR013210">
    <property type="entry name" value="LRR_N_plant-typ"/>
</dbReference>
<keyword evidence="13" id="KW-0808">Transferase</keyword>
<dbReference type="AlphaFoldDB" id="A0AAV9BK59"/>
<dbReference type="InterPro" id="IPR001611">
    <property type="entry name" value="Leu-rich_rpt"/>
</dbReference>
<proteinExistence type="predicted"/>
<dbReference type="Gene3D" id="3.80.10.10">
    <property type="entry name" value="Ribonuclease Inhibitor"/>
    <property type="match status" value="2"/>
</dbReference>
<dbReference type="Pfam" id="PF08263">
    <property type="entry name" value="LRRNT_2"/>
    <property type="match status" value="1"/>
</dbReference>
<comment type="subcellular location">
    <subcellularLocation>
        <location evidence="1">Membrane</location>
    </subcellularLocation>
</comment>
<keyword evidence="13" id="KW-0675">Receptor</keyword>
<keyword evidence="2" id="KW-0433">Leucine-rich repeat</keyword>
<dbReference type="Gene3D" id="1.10.510.10">
    <property type="entry name" value="Transferase(Phosphotransferase) domain 1"/>
    <property type="match status" value="1"/>
</dbReference>
<dbReference type="InterPro" id="IPR046959">
    <property type="entry name" value="PRK1-6/SRF4-like"/>
</dbReference>
<evidence type="ECO:0000256" key="6">
    <source>
        <dbReference type="ARBA" id="ARBA00022840"/>
    </source>
</evidence>
<keyword evidence="8 10" id="KW-0472">Membrane</keyword>
<keyword evidence="5" id="KW-0547">Nucleotide-binding</keyword>
<feature type="domain" description="Protein kinase" evidence="12">
    <location>
        <begin position="341"/>
        <end position="626"/>
    </location>
</feature>
<evidence type="ECO:0000259" key="12">
    <source>
        <dbReference type="PROSITE" id="PS50011"/>
    </source>
</evidence>
<evidence type="ECO:0000256" key="1">
    <source>
        <dbReference type="ARBA" id="ARBA00004370"/>
    </source>
</evidence>
<dbReference type="Pfam" id="PF00560">
    <property type="entry name" value="LRR_1"/>
    <property type="match status" value="1"/>
</dbReference>
<dbReference type="PROSITE" id="PS50011">
    <property type="entry name" value="PROTEIN_KINASE_DOM"/>
    <property type="match status" value="1"/>
</dbReference>
<dbReference type="InterPro" id="IPR011009">
    <property type="entry name" value="Kinase-like_dom_sf"/>
</dbReference>
<dbReference type="PANTHER" id="PTHR48007">
    <property type="entry name" value="LEUCINE-RICH REPEAT RECEPTOR-LIKE PROTEIN KINASE PXC1"/>
    <property type="match status" value="1"/>
</dbReference>
<evidence type="ECO:0000256" key="11">
    <source>
        <dbReference type="SAM" id="SignalP"/>
    </source>
</evidence>
<protein>
    <submittedName>
        <fullName evidence="13">LRR receptor-like serine/threonine-protein kinase RLK</fullName>
    </submittedName>
</protein>
<sequence length="665" mass="72810">MARKGSLRWPLRLLTILLHLSSALSTVSESGPLMKFRSSLSNPDLLPDWSDNTDPCKPKWGNVICRDDGRVYGLQIENMSMSGTVDIDALTPLTNFRTLSLHNNSFEGGLPEIWKIGPLRAMYLSMNRFSGEIGDGDFKGMGNLKTVHLYSNRFSGKIPSSLAAAPLVVLRLDDNEFDGEIPDLAQPGLKLNVSHNKLDGPIPDHLDRLDVTVFEGNPGLCGKPLSTPCKSSKKLPTALLAALIVLAIGAVLAIIGIAIVIKRRRRQLGEPRQLGGNHSSNPKKVSASYDADRLEQGASAGYVTGASGKKASSAAAAPDQGRLVFVRETEEERFELQDLLRASAEVLGSGSFGSSYKAVLLSGPSKVVKRFKEMNGVGREEFQEHMRRLGMLSHPNLLSLLAYYYRKEEKLLVTDYIPNGSLAHLLHAKRDSSRAALDWPARLKIVKGVARGLSYLYDVFPMLTLPHGNLKSSNVLLDDSFEPLLTDYALAPVVNQPHASHVMVAYKSPEFTQYGRVTRKSDVWSLGILILEVLTGRFPANNLRPSSSSHRSSSHGGGTDLAGWVNSVVREEWTGEVFDEGMAAEGGRGRGKGEMLKLLQIGMGCCEVDVERRWELRVAVNKIEELREEGESEEDYSSYVSEGEVYSSSRGGGVTEDEFSFSAIH</sequence>
<comment type="caution">
    <text evidence="13">The sequence shown here is derived from an EMBL/GenBank/DDBJ whole genome shotgun (WGS) entry which is preliminary data.</text>
</comment>
<evidence type="ECO:0000256" key="5">
    <source>
        <dbReference type="ARBA" id="ARBA00022741"/>
    </source>
</evidence>
<keyword evidence="14" id="KW-1185">Reference proteome</keyword>
<dbReference type="Gene3D" id="3.30.200.20">
    <property type="entry name" value="Phosphorylase Kinase, domain 1"/>
    <property type="match status" value="1"/>
</dbReference>
<dbReference type="FunFam" id="3.30.200.20:FF:000307">
    <property type="entry name" value="pollen receptor-like kinase 1"/>
    <property type="match status" value="1"/>
</dbReference>
<keyword evidence="11" id="KW-0732">Signal</keyword>
<evidence type="ECO:0000313" key="14">
    <source>
        <dbReference type="Proteomes" id="UP001179952"/>
    </source>
</evidence>
<feature type="transmembrane region" description="Helical" evidence="10">
    <location>
        <begin position="238"/>
        <end position="261"/>
    </location>
</feature>
<name>A0AAV9BK59_ACOGR</name>
<dbReference type="PANTHER" id="PTHR48007:SF64">
    <property type="entry name" value="POLLEN RECEPTOR-LIKE KINASE 1"/>
    <property type="match status" value="1"/>
</dbReference>
<keyword evidence="3 10" id="KW-0812">Transmembrane</keyword>
<evidence type="ECO:0000256" key="8">
    <source>
        <dbReference type="ARBA" id="ARBA00023136"/>
    </source>
</evidence>
<dbReference type="Pfam" id="PF07714">
    <property type="entry name" value="PK_Tyr_Ser-Thr"/>
    <property type="match status" value="1"/>
</dbReference>
<gene>
    <name evidence="13" type="ORF">QJS04_geneDACA004154</name>
</gene>
<dbReference type="InterPro" id="IPR001245">
    <property type="entry name" value="Ser-Thr/Tyr_kinase_cat_dom"/>
</dbReference>
<organism evidence="13 14">
    <name type="scientific">Acorus gramineus</name>
    <name type="common">Dwarf sweet flag</name>
    <dbReference type="NCBI Taxonomy" id="55184"/>
    <lineage>
        <taxon>Eukaryota</taxon>
        <taxon>Viridiplantae</taxon>
        <taxon>Streptophyta</taxon>
        <taxon>Embryophyta</taxon>
        <taxon>Tracheophyta</taxon>
        <taxon>Spermatophyta</taxon>
        <taxon>Magnoliopsida</taxon>
        <taxon>Liliopsida</taxon>
        <taxon>Acoraceae</taxon>
        <taxon>Acorus</taxon>
    </lineage>
</organism>
<dbReference type="InterPro" id="IPR000719">
    <property type="entry name" value="Prot_kinase_dom"/>
</dbReference>
<dbReference type="EMBL" id="JAUJYN010000003">
    <property type="protein sequence ID" value="KAK1276547.1"/>
    <property type="molecule type" value="Genomic_DNA"/>
</dbReference>
<evidence type="ECO:0000256" key="10">
    <source>
        <dbReference type="SAM" id="Phobius"/>
    </source>
</evidence>
<dbReference type="SUPFAM" id="SSF52058">
    <property type="entry name" value="L domain-like"/>
    <property type="match status" value="1"/>
</dbReference>
<feature type="chain" id="PRO_5043720641" evidence="11">
    <location>
        <begin position="26"/>
        <end position="665"/>
    </location>
</feature>
<dbReference type="GO" id="GO:0016020">
    <property type="term" value="C:membrane"/>
    <property type="evidence" value="ECO:0007669"/>
    <property type="project" value="UniProtKB-SubCell"/>
</dbReference>
<feature type="signal peptide" evidence="11">
    <location>
        <begin position="1"/>
        <end position="25"/>
    </location>
</feature>
<dbReference type="GO" id="GO:0004672">
    <property type="term" value="F:protein kinase activity"/>
    <property type="evidence" value="ECO:0007669"/>
    <property type="project" value="InterPro"/>
</dbReference>
<dbReference type="SUPFAM" id="SSF56112">
    <property type="entry name" value="Protein kinase-like (PK-like)"/>
    <property type="match status" value="1"/>
</dbReference>
<evidence type="ECO:0000313" key="13">
    <source>
        <dbReference type="EMBL" id="KAK1276547.1"/>
    </source>
</evidence>
<evidence type="ECO:0000256" key="9">
    <source>
        <dbReference type="SAM" id="MobiDB-lite"/>
    </source>
</evidence>
<evidence type="ECO:0000256" key="7">
    <source>
        <dbReference type="ARBA" id="ARBA00022989"/>
    </source>
</evidence>
<dbReference type="Proteomes" id="UP001179952">
    <property type="component" value="Unassembled WGS sequence"/>
</dbReference>
<evidence type="ECO:0000256" key="3">
    <source>
        <dbReference type="ARBA" id="ARBA00022692"/>
    </source>
</evidence>
<dbReference type="GO" id="GO:0005524">
    <property type="term" value="F:ATP binding"/>
    <property type="evidence" value="ECO:0007669"/>
    <property type="project" value="UniProtKB-KW"/>
</dbReference>
<keyword evidence="13" id="KW-0418">Kinase</keyword>
<reference evidence="13" key="2">
    <citation type="submission" date="2023-06" db="EMBL/GenBank/DDBJ databases">
        <authorList>
            <person name="Ma L."/>
            <person name="Liu K.-W."/>
            <person name="Li Z."/>
            <person name="Hsiao Y.-Y."/>
            <person name="Qi Y."/>
            <person name="Fu T."/>
            <person name="Tang G."/>
            <person name="Zhang D."/>
            <person name="Sun W.-H."/>
            <person name="Liu D.-K."/>
            <person name="Li Y."/>
            <person name="Chen G.-Z."/>
            <person name="Liu X.-D."/>
            <person name="Liao X.-Y."/>
            <person name="Jiang Y.-T."/>
            <person name="Yu X."/>
            <person name="Hao Y."/>
            <person name="Huang J."/>
            <person name="Zhao X.-W."/>
            <person name="Ke S."/>
            <person name="Chen Y.-Y."/>
            <person name="Wu W.-L."/>
            <person name="Hsu J.-L."/>
            <person name="Lin Y.-F."/>
            <person name="Huang M.-D."/>
            <person name="Li C.-Y."/>
            <person name="Huang L."/>
            <person name="Wang Z.-W."/>
            <person name="Zhao X."/>
            <person name="Zhong W.-Y."/>
            <person name="Peng D.-H."/>
            <person name="Ahmad S."/>
            <person name="Lan S."/>
            <person name="Zhang J.-S."/>
            <person name="Tsai W.-C."/>
            <person name="Van De Peer Y."/>
            <person name="Liu Z.-J."/>
        </authorList>
    </citation>
    <scope>NUCLEOTIDE SEQUENCE</scope>
    <source>
        <strain evidence="13">SCP</strain>
        <tissue evidence="13">Leaves</tissue>
    </source>
</reference>